<organism evidence="1 2">
    <name type="scientific">Meristemomyces frigidus</name>
    <dbReference type="NCBI Taxonomy" id="1508187"/>
    <lineage>
        <taxon>Eukaryota</taxon>
        <taxon>Fungi</taxon>
        <taxon>Dikarya</taxon>
        <taxon>Ascomycota</taxon>
        <taxon>Pezizomycotina</taxon>
        <taxon>Dothideomycetes</taxon>
        <taxon>Dothideomycetidae</taxon>
        <taxon>Mycosphaerellales</taxon>
        <taxon>Teratosphaeriaceae</taxon>
        <taxon>Meristemomyces</taxon>
    </lineage>
</organism>
<evidence type="ECO:0000313" key="1">
    <source>
        <dbReference type="EMBL" id="KAK5116247.1"/>
    </source>
</evidence>
<gene>
    <name evidence="1" type="ORF">LTR62_008574</name>
</gene>
<dbReference type="Proteomes" id="UP001310890">
    <property type="component" value="Unassembled WGS sequence"/>
</dbReference>
<sequence length="129" mass="14405">MLLAEAMLKTWQCLTSDMHDRVYAVLGLSLDGMDLVPLPAYLTPAAETLAEVSKKMIVREGLTSIITLARGQKKLQFTWQPDWADLQKPIPPWIIAAVNEPRQTLDFDFSMRGTKLIFRAEKLGSVGSS</sequence>
<proteinExistence type="predicted"/>
<dbReference type="EMBL" id="JAVRRL010000009">
    <property type="protein sequence ID" value="KAK5116247.1"/>
    <property type="molecule type" value="Genomic_DNA"/>
</dbReference>
<comment type="caution">
    <text evidence="1">The sequence shown here is derived from an EMBL/GenBank/DDBJ whole genome shotgun (WGS) entry which is preliminary data.</text>
</comment>
<accession>A0AAN7THZ8</accession>
<dbReference type="AlphaFoldDB" id="A0AAN7THZ8"/>
<name>A0AAN7THZ8_9PEZI</name>
<evidence type="ECO:0000313" key="2">
    <source>
        <dbReference type="Proteomes" id="UP001310890"/>
    </source>
</evidence>
<protein>
    <submittedName>
        <fullName evidence="1">Uncharacterized protein</fullName>
    </submittedName>
</protein>
<reference evidence="1" key="1">
    <citation type="submission" date="2023-08" db="EMBL/GenBank/DDBJ databases">
        <title>Black Yeasts Isolated from many extreme environments.</title>
        <authorList>
            <person name="Coleine C."/>
            <person name="Stajich J.E."/>
            <person name="Selbmann L."/>
        </authorList>
    </citation>
    <scope>NUCLEOTIDE SEQUENCE</scope>
    <source>
        <strain evidence="1">CCFEE 5401</strain>
    </source>
</reference>